<comment type="function">
    <text evidence="2">Antitoxin component of a type II toxin-antitoxin (TA) system.</text>
</comment>
<protein>
    <recommendedName>
        <fullName evidence="2">Antitoxin</fullName>
    </recommendedName>
</protein>
<evidence type="ECO:0000256" key="2">
    <source>
        <dbReference type="RuleBase" id="RU362080"/>
    </source>
</evidence>
<dbReference type="Proteomes" id="UP000254082">
    <property type="component" value="Unassembled WGS sequence"/>
</dbReference>
<organism evidence="3 4">
    <name type="scientific">Streptococcus downei MFe28</name>
    <dbReference type="NCBI Taxonomy" id="764290"/>
    <lineage>
        <taxon>Bacteria</taxon>
        <taxon>Bacillati</taxon>
        <taxon>Bacillota</taxon>
        <taxon>Bacilli</taxon>
        <taxon>Lactobacillales</taxon>
        <taxon>Streptococcaceae</taxon>
        <taxon>Streptococcus</taxon>
    </lineage>
</organism>
<comment type="similarity">
    <text evidence="1 2">Belongs to the phD/YefM antitoxin family.</text>
</comment>
<dbReference type="OrthoDB" id="2427986at2"/>
<evidence type="ECO:0000256" key="1">
    <source>
        <dbReference type="ARBA" id="ARBA00009981"/>
    </source>
</evidence>
<dbReference type="EMBL" id="UHFA01000002">
    <property type="protein sequence ID" value="SUN37222.1"/>
    <property type="molecule type" value="Genomic_DNA"/>
</dbReference>
<name>A0A380JG08_STRDO</name>
<dbReference type="AlphaFoldDB" id="A0A380JG08"/>
<sequence>MNLTSFRKDIYNVAKSVIENHEELEISVGNEGDGVVLMSLADYRALKELQYLENTGVLSTVLDRMENETEDDFSLEDAL</sequence>
<dbReference type="RefSeq" id="WP_002996844.1">
    <property type="nucleotide sequence ID" value="NZ_UHFA01000002.1"/>
</dbReference>
<dbReference type="Pfam" id="PF02604">
    <property type="entry name" value="PhdYeFM_antitox"/>
    <property type="match status" value="1"/>
</dbReference>
<reference evidence="3 4" key="1">
    <citation type="submission" date="2018-06" db="EMBL/GenBank/DDBJ databases">
        <authorList>
            <consortium name="Pathogen Informatics"/>
            <person name="Doyle S."/>
        </authorList>
    </citation>
    <scope>NUCLEOTIDE SEQUENCE [LARGE SCALE GENOMIC DNA]</scope>
    <source>
        <strain evidence="4">NCTC 11391</strain>
    </source>
</reference>
<accession>A0A380JG08</accession>
<gene>
    <name evidence="3" type="ORF">NCTC11391_01986</name>
</gene>
<keyword evidence="4" id="KW-1185">Reference proteome</keyword>
<proteinExistence type="inferred from homology"/>
<dbReference type="Gene3D" id="3.40.1620.10">
    <property type="entry name" value="YefM-like domain"/>
    <property type="match status" value="1"/>
</dbReference>
<dbReference type="SUPFAM" id="SSF143120">
    <property type="entry name" value="YefM-like"/>
    <property type="match status" value="1"/>
</dbReference>
<dbReference type="InterPro" id="IPR006442">
    <property type="entry name" value="Antitoxin_Phd/YefM"/>
</dbReference>
<evidence type="ECO:0000313" key="4">
    <source>
        <dbReference type="Proteomes" id="UP000254082"/>
    </source>
</evidence>
<evidence type="ECO:0000313" key="3">
    <source>
        <dbReference type="EMBL" id="SUN37222.1"/>
    </source>
</evidence>
<dbReference type="InterPro" id="IPR036165">
    <property type="entry name" value="YefM-like_sf"/>
</dbReference>